<accession>A0A183EF83</accession>
<dbReference type="AlphaFoldDB" id="A0A183EF83"/>
<dbReference type="WBParaSite" id="GPUH_0001964901-mRNA-1">
    <property type="protein sequence ID" value="GPUH_0001964901-mRNA-1"/>
    <property type="gene ID" value="GPUH_0001964901"/>
</dbReference>
<evidence type="ECO:0000256" key="2">
    <source>
        <dbReference type="ARBA" id="ARBA00022737"/>
    </source>
</evidence>
<keyword evidence="2" id="KW-0677">Repeat</keyword>
<evidence type="ECO:0000313" key="4">
    <source>
        <dbReference type="Proteomes" id="UP000271098"/>
    </source>
</evidence>
<reference evidence="3 4" key="2">
    <citation type="submission" date="2018-11" db="EMBL/GenBank/DDBJ databases">
        <authorList>
            <consortium name="Pathogen Informatics"/>
        </authorList>
    </citation>
    <scope>NUCLEOTIDE SEQUENCE [LARGE SCALE GENOMIC DNA]</scope>
</reference>
<keyword evidence="1" id="KW-0853">WD repeat</keyword>
<evidence type="ECO:0000313" key="3">
    <source>
        <dbReference type="EMBL" id="VDN34230.1"/>
    </source>
</evidence>
<name>A0A183EF83_9BILA</name>
<dbReference type="OrthoDB" id="3367at2759"/>
<dbReference type="InterPro" id="IPR051362">
    <property type="entry name" value="WD_repeat_creC_regulators"/>
</dbReference>
<dbReference type="Proteomes" id="UP000271098">
    <property type="component" value="Unassembled WGS sequence"/>
</dbReference>
<evidence type="ECO:0000313" key="5">
    <source>
        <dbReference type="WBParaSite" id="GPUH_0001964901-mRNA-1"/>
    </source>
</evidence>
<organism evidence="5">
    <name type="scientific">Gongylonema pulchrum</name>
    <dbReference type="NCBI Taxonomy" id="637853"/>
    <lineage>
        <taxon>Eukaryota</taxon>
        <taxon>Metazoa</taxon>
        <taxon>Ecdysozoa</taxon>
        <taxon>Nematoda</taxon>
        <taxon>Chromadorea</taxon>
        <taxon>Rhabditida</taxon>
        <taxon>Spirurina</taxon>
        <taxon>Spiruromorpha</taxon>
        <taxon>Spiruroidea</taxon>
        <taxon>Gongylonematidae</taxon>
        <taxon>Gongylonema</taxon>
    </lineage>
</organism>
<keyword evidence="4" id="KW-1185">Reference proteome</keyword>
<dbReference type="InterPro" id="IPR015943">
    <property type="entry name" value="WD40/YVTN_repeat-like_dom_sf"/>
</dbReference>
<dbReference type="Gene3D" id="2.130.10.10">
    <property type="entry name" value="YVTN repeat-like/Quinoprotein amine dehydrogenase"/>
    <property type="match status" value="1"/>
</dbReference>
<dbReference type="PANTHER" id="PTHR14107:SF16">
    <property type="entry name" value="AT02583P"/>
    <property type="match status" value="1"/>
</dbReference>
<proteinExistence type="predicted"/>
<dbReference type="EMBL" id="UYRT01088850">
    <property type="protein sequence ID" value="VDN34230.1"/>
    <property type="molecule type" value="Genomic_DNA"/>
</dbReference>
<protein>
    <submittedName>
        <fullName evidence="5">KTSC domain-containing protein</fullName>
    </submittedName>
</protein>
<reference evidence="5" key="1">
    <citation type="submission" date="2016-06" db="UniProtKB">
        <authorList>
            <consortium name="WormBaseParasite"/>
        </authorList>
    </citation>
    <scope>IDENTIFICATION</scope>
</reference>
<evidence type="ECO:0000256" key="1">
    <source>
        <dbReference type="ARBA" id="ARBA00022574"/>
    </source>
</evidence>
<sequence length="187" mass="20446">MNASSQLAAGSALDSSALQQLSTIKEDLKTHFVTREGVYRQMTLSEYSRPNRVSLNQGGNNVGTVPVRVSFLSLRATASGSRQAVDNVLVNGDIPPLHRAAAGTDSEVNRSDVYSSAYSDPDFCASTDRICFNVGRELYVFVYRLALFEYGVQSAVDLNKPIDKRVYKGTYPTSHDFNQETATNSSC</sequence>
<gene>
    <name evidence="3" type="ORF">GPUH_LOCUS19624</name>
</gene>
<dbReference type="PANTHER" id="PTHR14107">
    <property type="entry name" value="WD REPEAT PROTEIN"/>
    <property type="match status" value="1"/>
</dbReference>